<organism evidence="14 15">
    <name type="scientific">Engelhardtia mirabilis</name>
    <dbReference type="NCBI Taxonomy" id="2528011"/>
    <lineage>
        <taxon>Bacteria</taxon>
        <taxon>Pseudomonadati</taxon>
        <taxon>Planctomycetota</taxon>
        <taxon>Planctomycetia</taxon>
        <taxon>Planctomycetia incertae sedis</taxon>
        <taxon>Engelhardtia</taxon>
    </lineage>
</organism>
<feature type="transmembrane region" description="Helical" evidence="12">
    <location>
        <begin position="111"/>
        <end position="130"/>
    </location>
</feature>
<dbReference type="GO" id="GO:0046872">
    <property type="term" value="F:metal ion binding"/>
    <property type="evidence" value="ECO:0007669"/>
    <property type="project" value="UniProtKB-KW"/>
</dbReference>
<dbReference type="CDD" id="cd07345">
    <property type="entry name" value="M48A_Ste24p-like"/>
    <property type="match status" value="1"/>
</dbReference>
<dbReference type="InterPro" id="IPR050083">
    <property type="entry name" value="HtpX_protease"/>
</dbReference>
<keyword evidence="4" id="KW-0645">Protease</keyword>
<dbReference type="AlphaFoldDB" id="A0A518BT04"/>
<reference evidence="14 15" key="1">
    <citation type="submission" date="2019-02" db="EMBL/GenBank/DDBJ databases">
        <title>Deep-cultivation of Planctomycetes and their phenomic and genomic characterization uncovers novel biology.</title>
        <authorList>
            <person name="Wiegand S."/>
            <person name="Jogler M."/>
            <person name="Boedeker C."/>
            <person name="Pinto D."/>
            <person name="Vollmers J."/>
            <person name="Rivas-Marin E."/>
            <person name="Kohn T."/>
            <person name="Peeters S.H."/>
            <person name="Heuer A."/>
            <person name="Rast P."/>
            <person name="Oberbeckmann S."/>
            <person name="Bunk B."/>
            <person name="Jeske O."/>
            <person name="Meyerdierks A."/>
            <person name="Storesund J.E."/>
            <person name="Kallscheuer N."/>
            <person name="Luecker S."/>
            <person name="Lage O.M."/>
            <person name="Pohl T."/>
            <person name="Merkel B.J."/>
            <person name="Hornburger P."/>
            <person name="Mueller R.-W."/>
            <person name="Bruemmer F."/>
            <person name="Labrenz M."/>
            <person name="Spormann A.M."/>
            <person name="Op den Camp H."/>
            <person name="Overmann J."/>
            <person name="Amann R."/>
            <person name="Jetten M.S.M."/>
            <person name="Mascher T."/>
            <person name="Medema M.H."/>
            <person name="Devos D.P."/>
            <person name="Kaster A.-K."/>
            <person name="Ovreas L."/>
            <person name="Rohde M."/>
            <person name="Galperin M.Y."/>
            <person name="Jogler C."/>
        </authorList>
    </citation>
    <scope>NUCLEOTIDE SEQUENCE [LARGE SCALE GENOMIC DNA]</scope>
    <source>
        <strain evidence="14 15">Pla133</strain>
    </source>
</reference>
<evidence type="ECO:0000256" key="4">
    <source>
        <dbReference type="ARBA" id="ARBA00022670"/>
    </source>
</evidence>
<feature type="transmembrane region" description="Helical" evidence="12">
    <location>
        <begin position="183"/>
        <end position="204"/>
    </location>
</feature>
<dbReference type="Gene3D" id="3.30.2010.10">
    <property type="entry name" value="Metalloproteases ('zincins'), catalytic domain"/>
    <property type="match status" value="1"/>
</dbReference>
<feature type="transmembrane region" description="Helical" evidence="12">
    <location>
        <begin position="151"/>
        <end position="171"/>
    </location>
</feature>
<evidence type="ECO:0000313" key="15">
    <source>
        <dbReference type="Proteomes" id="UP000316921"/>
    </source>
</evidence>
<feature type="transmembrane region" description="Helical" evidence="12">
    <location>
        <begin position="36"/>
        <end position="57"/>
    </location>
</feature>
<evidence type="ECO:0000256" key="1">
    <source>
        <dbReference type="ARBA" id="ARBA00001947"/>
    </source>
</evidence>
<keyword evidence="3" id="KW-1003">Cell membrane</keyword>
<dbReference type="InterPro" id="IPR001915">
    <property type="entry name" value="Peptidase_M48"/>
</dbReference>
<protein>
    <recommendedName>
        <fullName evidence="13">Peptidase M48 domain-containing protein</fullName>
    </recommendedName>
</protein>
<dbReference type="EMBL" id="CP036287">
    <property type="protein sequence ID" value="QDU70103.1"/>
    <property type="molecule type" value="Genomic_DNA"/>
</dbReference>
<sequence>MTFLLHLLAALGLAAAVEFAGPHGAIDPWTRTLPDALVALVLVLPVPHLLGLATRLLAIRGRFHAARVVGAALGAAGVATYGVVVLAGWGAFARAVGGEGASVLGWPGPGFLLLLAPFVLLQVAAIDARARLNEPRGPRRRSHRAFQLRMLGASVAPLLAYVTLSTAIGLYAPLRVHLEEVALLGSAFVAAVLVLFGVGLPSLLRRVWDTTPLPEGPLREMFTDLARRARFRCGELLVWRTGGSVANAAIVGFTPGQRVVLMTDGLLAQLGPRELRAVFGHEMGHSARRHVLIFAAWTLLVFLGLDLALTRVPAIAEADATLVTLAAAATWFVSFGYLSRRAELEADLFALELLGDPADMVRALDEISGGPSRWRHGWRHFSVAHRILFMRAAAADPRVGLRLRRGMRRFSGLVACLLALIATLWVAVQWGELPAQRAVAELRLGHYSAAAKLAAAAGGERPELRALAGRAAGLERDGVAPDPDELVSLAGGALDRDDPVGSKALLWLAALRGSSDAKQVLGALEDGFEARPSDLEQLPTGWKSRLLRLFEADPKLHPASAVEE</sequence>
<keyword evidence="11 12" id="KW-0472">Membrane</keyword>
<keyword evidence="9 12" id="KW-1133">Transmembrane helix</keyword>
<evidence type="ECO:0000256" key="2">
    <source>
        <dbReference type="ARBA" id="ARBA00004651"/>
    </source>
</evidence>
<dbReference type="GO" id="GO:0005886">
    <property type="term" value="C:plasma membrane"/>
    <property type="evidence" value="ECO:0007669"/>
    <property type="project" value="UniProtKB-SubCell"/>
</dbReference>
<feature type="transmembrane region" description="Helical" evidence="12">
    <location>
        <begin position="320"/>
        <end position="338"/>
    </location>
</feature>
<evidence type="ECO:0000256" key="11">
    <source>
        <dbReference type="ARBA" id="ARBA00023136"/>
    </source>
</evidence>
<keyword evidence="7" id="KW-0378">Hydrolase</keyword>
<keyword evidence="15" id="KW-1185">Reference proteome</keyword>
<dbReference type="PANTHER" id="PTHR43221">
    <property type="entry name" value="PROTEASE HTPX"/>
    <property type="match status" value="1"/>
</dbReference>
<feature type="transmembrane region" description="Helical" evidence="12">
    <location>
        <begin position="69"/>
        <end position="91"/>
    </location>
</feature>
<feature type="domain" description="Peptidase M48" evidence="13">
    <location>
        <begin position="215"/>
        <end position="379"/>
    </location>
</feature>
<keyword evidence="8" id="KW-0862">Zinc</keyword>
<dbReference type="Proteomes" id="UP000316921">
    <property type="component" value="Chromosome"/>
</dbReference>
<evidence type="ECO:0000256" key="8">
    <source>
        <dbReference type="ARBA" id="ARBA00022833"/>
    </source>
</evidence>
<feature type="transmembrane region" description="Helical" evidence="12">
    <location>
        <begin position="410"/>
        <end position="428"/>
    </location>
</feature>
<dbReference type="Pfam" id="PF01435">
    <property type="entry name" value="Peptidase_M48"/>
    <property type="match status" value="1"/>
</dbReference>
<proteinExistence type="predicted"/>
<comment type="subcellular location">
    <subcellularLocation>
        <location evidence="2">Cell membrane</location>
        <topology evidence="2">Multi-pass membrane protein</topology>
    </subcellularLocation>
</comment>
<keyword evidence="10" id="KW-0482">Metalloprotease</keyword>
<keyword evidence="5 12" id="KW-0812">Transmembrane</keyword>
<evidence type="ECO:0000256" key="7">
    <source>
        <dbReference type="ARBA" id="ARBA00022801"/>
    </source>
</evidence>
<evidence type="ECO:0000256" key="12">
    <source>
        <dbReference type="SAM" id="Phobius"/>
    </source>
</evidence>
<evidence type="ECO:0000256" key="3">
    <source>
        <dbReference type="ARBA" id="ARBA00022475"/>
    </source>
</evidence>
<evidence type="ECO:0000313" key="14">
    <source>
        <dbReference type="EMBL" id="QDU70103.1"/>
    </source>
</evidence>
<evidence type="ECO:0000256" key="10">
    <source>
        <dbReference type="ARBA" id="ARBA00023049"/>
    </source>
</evidence>
<feature type="transmembrane region" description="Helical" evidence="12">
    <location>
        <begin position="291"/>
        <end position="314"/>
    </location>
</feature>
<evidence type="ECO:0000256" key="9">
    <source>
        <dbReference type="ARBA" id="ARBA00022989"/>
    </source>
</evidence>
<accession>A0A518BT04</accession>
<gene>
    <name evidence="14" type="ORF">Pla133_52260</name>
</gene>
<comment type="cofactor">
    <cofactor evidence="1">
        <name>Zn(2+)</name>
        <dbReference type="ChEBI" id="CHEBI:29105"/>
    </cofactor>
</comment>
<evidence type="ECO:0000256" key="5">
    <source>
        <dbReference type="ARBA" id="ARBA00022692"/>
    </source>
</evidence>
<dbReference type="GO" id="GO:0006508">
    <property type="term" value="P:proteolysis"/>
    <property type="evidence" value="ECO:0007669"/>
    <property type="project" value="UniProtKB-KW"/>
</dbReference>
<dbReference type="KEGG" id="pbap:Pla133_52260"/>
<name>A0A518BT04_9BACT</name>
<evidence type="ECO:0000259" key="13">
    <source>
        <dbReference type="Pfam" id="PF01435"/>
    </source>
</evidence>
<evidence type="ECO:0000256" key="6">
    <source>
        <dbReference type="ARBA" id="ARBA00022723"/>
    </source>
</evidence>
<keyword evidence="6" id="KW-0479">Metal-binding</keyword>
<dbReference type="RefSeq" id="WP_145070630.1">
    <property type="nucleotide sequence ID" value="NZ_CP036287.1"/>
</dbReference>
<dbReference type="GO" id="GO:0004222">
    <property type="term" value="F:metalloendopeptidase activity"/>
    <property type="evidence" value="ECO:0007669"/>
    <property type="project" value="InterPro"/>
</dbReference>
<dbReference type="PANTHER" id="PTHR43221:SF1">
    <property type="entry name" value="PROTEASE HTPX"/>
    <property type="match status" value="1"/>
</dbReference>